<gene>
    <name evidence="2" type="ORF">AB8B22_05570</name>
</gene>
<dbReference type="KEGG" id="lrug:AB8B22_05570"/>
<feature type="signal peptide" evidence="1">
    <location>
        <begin position="1"/>
        <end position="18"/>
    </location>
</feature>
<dbReference type="EMBL" id="CP165644">
    <property type="protein sequence ID" value="XDU65897.1"/>
    <property type="molecule type" value="Genomic_DNA"/>
</dbReference>
<evidence type="ECO:0000313" key="2">
    <source>
        <dbReference type="EMBL" id="XDU65897.1"/>
    </source>
</evidence>
<organism evidence="2">
    <name type="scientific">Leptotrichia rugosa</name>
    <dbReference type="NCBI Taxonomy" id="3239302"/>
    <lineage>
        <taxon>Bacteria</taxon>
        <taxon>Fusobacteriati</taxon>
        <taxon>Fusobacteriota</taxon>
        <taxon>Fusobacteriia</taxon>
        <taxon>Fusobacteriales</taxon>
        <taxon>Leptotrichiaceae</taxon>
        <taxon>Leptotrichia</taxon>
    </lineage>
</organism>
<sequence length="116" mass="13312">MKKLIFFILLFTSVLTFSELKDGTYSVEKKYDANYATFVKLIVKNNKVIGAQYDKKNSQGKLYSMDNPTFRDQSLAISRKFVSTQSVNDISDSNFRELVKFLLEKANNGQTGDFKK</sequence>
<reference evidence="2" key="1">
    <citation type="submission" date="2024-07" db="EMBL/GenBank/DDBJ databases">
        <authorList>
            <person name="Li X.-J."/>
            <person name="Wang X."/>
        </authorList>
    </citation>
    <scope>NUCLEOTIDE SEQUENCE</scope>
    <source>
        <strain evidence="2">HSP-334</strain>
    </source>
</reference>
<dbReference type="AlphaFoldDB" id="A0AB39VEW5"/>
<proteinExistence type="predicted"/>
<accession>A0AB39VEW5</accession>
<protein>
    <submittedName>
        <fullName evidence="2">Pheromone cAD1 o protein</fullName>
    </submittedName>
</protein>
<dbReference type="RefSeq" id="WP_094080506.1">
    <property type="nucleotide sequence ID" value="NZ_CP165644.1"/>
</dbReference>
<dbReference type="Gene3D" id="3.90.1010.20">
    <property type="match status" value="1"/>
</dbReference>
<feature type="chain" id="PRO_5044216020" evidence="1">
    <location>
        <begin position="19"/>
        <end position="116"/>
    </location>
</feature>
<evidence type="ECO:0000256" key="1">
    <source>
        <dbReference type="SAM" id="SignalP"/>
    </source>
</evidence>
<keyword evidence="1" id="KW-0732">Signal</keyword>
<name>A0AB39VEW5_9FUSO</name>